<gene>
    <name evidence="13" type="ordered locus">Bsel_0605</name>
</gene>
<keyword evidence="8" id="KW-0902">Two-component regulatory system</keyword>
<keyword evidence="7" id="KW-0067">ATP-binding</keyword>
<evidence type="ECO:0000256" key="3">
    <source>
        <dbReference type="ARBA" id="ARBA00022553"/>
    </source>
</evidence>
<dbReference type="SMART" id="SM00387">
    <property type="entry name" value="HATPase_c"/>
    <property type="match status" value="2"/>
</dbReference>
<dbReference type="Gene3D" id="3.40.50.2300">
    <property type="match status" value="1"/>
</dbReference>
<dbReference type="SUPFAM" id="SSF52172">
    <property type="entry name" value="CheY-like"/>
    <property type="match status" value="1"/>
</dbReference>
<keyword evidence="10" id="KW-0472">Membrane</keyword>
<evidence type="ECO:0000313" key="14">
    <source>
        <dbReference type="Proteomes" id="UP000000271"/>
    </source>
</evidence>
<dbReference type="SUPFAM" id="SSF55874">
    <property type="entry name" value="ATPase domain of HSP90 chaperone/DNA topoisomerase II/histidine kinase"/>
    <property type="match status" value="2"/>
</dbReference>
<dbReference type="InterPro" id="IPR001789">
    <property type="entry name" value="Sig_transdc_resp-reg_receiver"/>
</dbReference>
<dbReference type="RefSeq" id="WP_013171570.1">
    <property type="nucleotide sequence ID" value="NC_014219.1"/>
</dbReference>
<dbReference type="SUPFAM" id="SSF49785">
    <property type="entry name" value="Galactose-binding domain-like"/>
    <property type="match status" value="1"/>
</dbReference>
<keyword evidence="10" id="KW-0812">Transmembrane</keyword>
<dbReference type="PANTHER" id="PTHR43547">
    <property type="entry name" value="TWO-COMPONENT HISTIDINE KINASE"/>
    <property type="match status" value="1"/>
</dbReference>
<feature type="transmembrane region" description="Helical" evidence="10">
    <location>
        <begin position="328"/>
        <end position="348"/>
    </location>
</feature>
<evidence type="ECO:0000256" key="7">
    <source>
        <dbReference type="ARBA" id="ARBA00022840"/>
    </source>
</evidence>
<dbReference type="Pfam" id="PF00072">
    <property type="entry name" value="Response_reg"/>
    <property type="match status" value="1"/>
</dbReference>
<feature type="domain" description="Histidine kinase" evidence="11">
    <location>
        <begin position="434"/>
        <end position="651"/>
    </location>
</feature>
<evidence type="ECO:0000256" key="9">
    <source>
        <dbReference type="PROSITE-ProRule" id="PRU00169"/>
    </source>
</evidence>
<dbReference type="GO" id="GO:0016020">
    <property type="term" value="C:membrane"/>
    <property type="evidence" value="ECO:0007669"/>
    <property type="project" value="InterPro"/>
</dbReference>
<dbReference type="PROSITE" id="PS50110">
    <property type="entry name" value="RESPONSE_REGULATORY"/>
    <property type="match status" value="1"/>
</dbReference>
<dbReference type="InterPro" id="IPR004358">
    <property type="entry name" value="Sig_transdc_His_kin-like_C"/>
</dbReference>
<dbReference type="STRING" id="439292.Bsel_0605"/>
<keyword evidence="5" id="KW-0547">Nucleotide-binding</keyword>
<dbReference type="InterPro" id="IPR010559">
    <property type="entry name" value="Sig_transdc_His_kin_internal"/>
</dbReference>
<dbReference type="HOGENOM" id="CLU_011115_1_0_9"/>
<feature type="transmembrane region" description="Helical" evidence="10">
    <location>
        <begin position="357"/>
        <end position="374"/>
    </location>
</feature>
<feature type="transmembrane region" description="Helical" evidence="10">
    <location>
        <begin position="278"/>
        <end position="298"/>
    </location>
</feature>
<dbReference type="eggNOG" id="COG0745">
    <property type="taxonomic scope" value="Bacteria"/>
</dbReference>
<dbReference type="Pfam" id="PF06580">
    <property type="entry name" value="His_kinase"/>
    <property type="match status" value="1"/>
</dbReference>
<evidence type="ECO:0000256" key="10">
    <source>
        <dbReference type="SAM" id="Phobius"/>
    </source>
</evidence>
<dbReference type="eggNOG" id="COG5002">
    <property type="taxonomic scope" value="Bacteria"/>
</dbReference>
<evidence type="ECO:0000259" key="12">
    <source>
        <dbReference type="PROSITE" id="PS50110"/>
    </source>
</evidence>
<keyword evidence="14" id="KW-1185">Reference proteome</keyword>
<keyword evidence="3 9" id="KW-0597">Phosphoprotein</keyword>
<dbReference type="Proteomes" id="UP000000271">
    <property type="component" value="Chromosome"/>
</dbReference>
<dbReference type="InterPro" id="IPR003661">
    <property type="entry name" value="HisK_dim/P_dom"/>
</dbReference>
<dbReference type="Gene3D" id="3.30.565.10">
    <property type="entry name" value="Histidine kinase-like ATPase, C-terminal domain"/>
    <property type="match status" value="2"/>
</dbReference>
<dbReference type="InterPro" id="IPR036097">
    <property type="entry name" value="HisK_dim/P_sf"/>
</dbReference>
<dbReference type="EC" id="2.7.13.3" evidence="2"/>
<dbReference type="SUPFAM" id="SSF47384">
    <property type="entry name" value="Homodimeric domain of signal transducing histidine kinase"/>
    <property type="match status" value="1"/>
</dbReference>
<dbReference type="OrthoDB" id="9809348at2"/>
<dbReference type="Pfam" id="PF02518">
    <property type="entry name" value="HATPase_c"/>
    <property type="match status" value="2"/>
</dbReference>
<feature type="modified residue" description="4-aspartylphosphate" evidence="9">
    <location>
        <position position="733"/>
    </location>
</feature>
<dbReference type="CDD" id="cd17574">
    <property type="entry name" value="REC_OmpR"/>
    <property type="match status" value="1"/>
</dbReference>
<organism evidence="13 14">
    <name type="scientific">Bacillus selenitireducens (strain ATCC 700615 / DSM 15326 / MLS10)</name>
    <dbReference type="NCBI Taxonomy" id="439292"/>
    <lineage>
        <taxon>Bacteria</taxon>
        <taxon>Bacillati</taxon>
        <taxon>Bacillota</taxon>
        <taxon>Bacilli</taxon>
        <taxon>Bacillales</taxon>
        <taxon>Bacillaceae</taxon>
        <taxon>Salisediminibacterium</taxon>
    </lineage>
</organism>
<dbReference type="KEGG" id="bse:Bsel_0605"/>
<reference evidence="13" key="1">
    <citation type="submission" date="2009-10" db="EMBL/GenBank/DDBJ databases">
        <title>Complete sequence of Bacillus selenitireducens MLS10.</title>
        <authorList>
            <consortium name="US DOE Joint Genome Institute"/>
            <person name="Lucas S."/>
            <person name="Copeland A."/>
            <person name="Lapidus A."/>
            <person name="Glavina del Rio T."/>
            <person name="Dalin E."/>
            <person name="Tice H."/>
            <person name="Bruce D."/>
            <person name="Goodwin L."/>
            <person name="Pitluck S."/>
            <person name="Sims D."/>
            <person name="Brettin T."/>
            <person name="Detter J.C."/>
            <person name="Han C."/>
            <person name="Larimer F."/>
            <person name="Land M."/>
            <person name="Hauser L."/>
            <person name="Kyrpides N."/>
            <person name="Ovchinnikova G."/>
            <person name="Stolz J."/>
        </authorList>
    </citation>
    <scope>NUCLEOTIDE SEQUENCE [LARGE SCALE GENOMIC DNA]</scope>
    <source>
        <strain evidence="13">MLS10</strain>
    </source>
</reference>
<keyword evidence="4" id="KW-0808">Transferase</keyword>
<dbReference type="GO" id="GO:0000155">
    <property type="term" value="F:phosphorelay sensor kinase activity"/>
    <property type="evidence" value="ECO:0007669"/>
    <property type="project" value="InterPro"/>
</dbReference>
<dbReference type="EMBL" id="CP001791">
    <property type="protein sequence ID" value="ADH98141.1"/>
    <property type="molecule type" value="Genomic_DNA"/>
</dbReference>
<dbReference type="PRINTS" id="PR00344">
    <property type="entry name" value="BCTRLSENSOR"/>
</dbReference>
<evidence type="ECO:0000313" key="13">
    <source>
        <dbReference type="EMBL" id="ADH98141.1"/>
    </source>
</evidence>
<dbReference type="Pfam" id="PF00512">
    <property type="entry name" value="HisKA"/>
    <property type="match status" value="1"/>
</dbReference>
<sequence>MNKTQSFRNISLVMILSLVLFTGLRFAWLHQFQEEPFTEVSGGYLDMSDASFEDGRIYSLSGTWLFDPNERVTEKSYSEMGETQFVPASWNQHFQNNENNYSGEGTYRLHLTLPDDLDAAIGLRFYEINSAAEIYANGEQIHSFNSLDHERDDRGMDYGPVDVTFHPGEDQELTLHVVVSNRALAQRGGLDRDILIGSEETMASVASISKGLQLSAGLILLLHAVYAIVLYLLPKQKKNPLLLLFGLMLLMFATGVFLDDEALLMFPVSLSDSLRMLLSLFVLTLYVMFLIVSVTVNLPKLVMKIASVFFISYASIIFFVPADYFSEFTNVTMLMFPVFSLTMITLTIRSILRGNQYAYFILVFLLAYTSNMVWGSMIKLNILQYPFYPADFIFSMMALMGLVIKQHTDITRENHRQANIIIENEANKDQFLANTAHELRNPLLGILTITDTILQQLDTKPKEAIRNELQLNRKIGDQMKFILDDLRDFTLLKESRIRLLPEPVDANATVRTIAEILSYQIAGKNVQIEVDTEKDLPMIYADQERFFQVIYNLLHNAVKFTDQGKIRVSVKRNGRAEFVQIIIADTGSGIASSDIERLMTPYEQGSNATMSGIGIGLNISKELTCLHGGHFQILSEEGQGTEIHLSWPVSTTTEKTVTPQTPKSQLHANSAEAKSLKQTDGNKCSLLLVDDDPVNLDLIANALNADYAVTLASDGETALSYLSEARFDLVISDVMMPDMSGYTLTEEIRKRYDLVTLPVLLLTPRYHAADIISGFEAGANDYVSKPVELSELQARVQTLTEMKHSAQKQIETEAALLQSQIRPHFLYNTLNAIASLSQKNPDRMVELLYEFGDYLKHSFRLPTTSGLVTLEEEMALIKPYLFIEQTRFEDRLTLSVDIADETTIHVPRLAIQTLMENAINHGALKSSAAGEVSLRAHRNEEGALITITDNGPGQADELRQLLSHQTNEQTKGIGLLNAHTRIKHLNGKGLVIDNRSGGGIIITVFLP</sequence>
<keyword evidence="6 13" id="KW-0418">Kinase</keyword>
<evidence type="ECO:0000256" key="6">
    <source>
        <dbReference type="ARBA" id="ARBA00022777"/>
    </source>
</evidence>
<comment type="catalytic activity">
    <reaction evidence="1">
        <text>ATP + protein L-histidine = ADP + protein N-phospho-L-histidine.</text>
        <dbReference type="EC" id="2.7.13.3"/>
    </reaction>
</comment>
<feature type="transmembrane region" description="Helical" evidence="10">
    <location>
        <begin position="240"/>
        <end position="258"/>
    </location>
</feature>
<dbReference type="InterPro" id="IPR036890">
    <property type="entry name" value="HATPase_C_sf"/>
</dbReference>
<evidence type="ECO:0000256" key="1">
    <source>
        <dbReference type="ARBA" id="ARBA00000085"/>
    </source>
</evidence>
<dbReference type="InterPro" id="IPR008979">
    <property type="entry name" value="Galactose-bd-like_sf"/>
</dbReference>
<feature type="transmembrane region" description="Helical" evidence="10">
    <location>
        <begin position="212"/>
        <end position="233"/>
    </location>
</feature>
<dbReference type="Gene3D" id="2.60.120.260">
    <property type="entry name" value="Galactose-binding domain-like"/>
    <property type="match status" value="1"/>
</dbReference>
<dbReference type="SMART" id="SM00448">
    <property type="entry name" value="REC"/>
    <property type="match status" value="1"/>
</dbReference>
<dbReference type="PROSITE" id="PS50109">
    <property type="entry name" value="HIS_KIN"/>
    <property type="match status" value="2"/>
</dbReference>
<evidence type="ECO:0000259" key="11">
    <source>
        <dbReference type="PROSITE" id="PS50109"/>
    </source>
</evidence>
<dbReference type="PANTHER" id="PTHR43547:SF2">
    <property type="entry name" value="HYBRID SIGNAL TRANSDUCTION HISTIDINE KINASE C"/>
    <property type="match status" value="1"/>
</dbReference>
<accession>D6XY68</accession>
<protein>
    <recommendedName>
        <fullName evidence="2">histidine kinase</fullName>
        <ecNumber evidence="2">2.7.13.3</ecNumber>
    </recommendedName>
</protein>
<dbReference type="AlphaFoldDB" id="D6XY68"/>
<name>D6XY68_BACIE</name>
<dbReference type="Gene3D" id="1.10.287.130">
    <property type="match status" value="1"/>
</dbReference>
<feature type="domain" description="Histidine kinase" evidence="11">
    <location>
        <begin position="910"/>
        <end position="1007"/>
    </location>
</feature>
<feature type="domain" description="Response regulatory" evidence="12">
    <location>
        <begin position="685"/>
        <end position="800"/>
    </location>
</feature>
<evidence type="ECO:0000256" key="2">
    <source>
        <dbReference type="ARBA" id="ARBA00012438"/>
    </source>
</evidence>
<evidence type="ECO:0000256" key="5">
    <source>
        <dbReference type="ARBA" id="ARBA00022741"/>
    </source>
</evidence>
<evidence type="ECO:0000256" key="8">
    <source>
        <dbReference type="ARBA" id="ARBA00023012"/>
    </source>
</evidence>
<dbReference type="SMART" id="SM00388">
    <property type="entry name" value="HisKA"/>
    <property type="match status" value="1"/>
</dbReference>
<feature type="transmembrane region" description="Helical" evidence="10">
    <location>
        <begin position="305"/>
        <end position="322"/>
    </location>
</feature>
<dbReference type="eggNOG" id="COG2972">
    <property type="taxonomic scope" value="Bacteria"/>
</dbReference>
<dbReference type="InterPro" id="IPR005467">
    <property type="entry name" value="His_kinase_dom"/>
</dbReference>
<proteinExistence type="predicted"/>
<dbReference type="InterPro" id="IPR003594">
    <property type="entry name" value="HATPase_dom"/>
</dbReference>
<keyword evidence="10" id="KW-1133">Transmembrane helix</keyword>
<evidence type="ECO:0000256" key="4">
    <source>
        <dbReference type="ARBA" id="ARBA00022679"/>
    </source>
</evidence>
<dbReference type="GO" id="GO:0005524">
    <property type="term" value="F:ATP binding"/>
    <property type="evidence" value="ECO:0007669"/>
    <property type="project" value="UniProtKB-KW"/>
</dbReference>
<dbReference type="CDD" id="cd00082">
    <property type="entry name" value="HisKA"/>
    <property type="match status" value="1"/>
</dbReference>
<dbReference type="InterPro" id="IPR011006">
    <property type="entry name" value="CheY-like_superfamily"/>
</dbReference>